<dbReference type="Proteomes" id="UP000215914">
    <property type="component" value="Chromosome 15"/>
</dbReference>
<dbReference type="AlphaFoldDB" id="A0A251SAW5"/>
<evidence type="ECO:0000313" key="1">
    <source>
        <dbReference type="EMBL" id="OTF95691.1"/>
    </source>
</evidence>
<dbReference type="Gene3D" id="1.25.10.10">
    <property type="entry name" value="Leucine-rich Repeat Variant"/>
    <property type="match status" value="1"/>
</dbReference>
<organism evidence="1 2">
    <name type="scientific">Helianthus annuus</name>
    <name type="common">Common sunflower</name>
    <dbReference type="NCBI Taxonomy" id="4232"/>
    <lineage>
        <taxon>Eukaryota</taxon>
        <taxon>Viridiplantae</taxon>
        <taxon>Streptophyta</taxon>
        <taxon>Embryophyta</taxon>
        <taxon>Tracheophyta</taxon>
        <taxon>Spermatophyta</taxon>
        <taxon>Magnoliopsida</taxon>
        <taxon>eudicotyledons</taxon>
        <taxon>Gunneridae</taxon>
        <taxon>Pentapetalae</taxon>
        <taxon>asterids</taxon>
        <taxon>campanulids</taxon>
        <taxon>Asterales</taxon>
        <taxon>Asteraceae</taxon>
        <taxon>Asteroideae</taxon>
        <taxon>Heliantheae alliance</taxon>
        <taxon>Heliantheae</taxon>
        <taxon>Helianthus</taxon>
    </lineage>
</organism>
<gene>
    <name evidence="1" type="ORF">HannXRQ_Chr15g0485871</name>
</gene>
<dbReference type="STRING" id="4232.A0A251SAW5"/>
<reference evidence="2" key="1">
    <citation type="journal article" date="2017" name="Nature">
        <title>The sunflower genome provides insights into oil metabolism, flowering and Asterid evolution.</title>
        <authorList>
            <person name="Badouin H."/>
            <person name="Gouzy J."/>
            <person name="Grassa C.J."/>
            <person name="Murat F."/>
            <person name="Staton S.E."/>
            <person name="Cottret L."/>
            <person name="Lelandais-Briere C."/>
            <person name="Owens G.L."/>
            <person name="Carrere S."/>
            <person name="Mayjonade B."/>
            <person name="Legrand L."/>
            <person name="Gill N."/>
            <person name="Kane N.C."/>
            <person name="Bowers J.E."/>
            <person name="Hubner S."/>
            <person name="Bellec A."/>
            <person name="Berard A."/>
            <person name="Berges H."/>
            <person name="Blanchet N."/>
            <person name="Boniface M.C."/>
            <person name="Brunel D."/>
            <person name="Catrice O."/>
            <person name="Chaidir N."/>
            <person name="Claudel C."/>
            <person name="Donnadieu C."/>
            <person name="Faraut T."/>
            <person name="Fievet G."/>
            <person name="Helmstetter N."/>
            <person name="King M."/>
            <person name="Knapp S.J."/>
            <person name="Lai Z."/>
            <person name="Le Paslier M.C."/>
            <person name="Lippi Y."/>
            <person name="Lorenzon L."/>
            <person name="Mandel J.R."/>
            <person name="Marage G."/>
            <person name="Marchand G."/>
            <person name="Marquand E."/>
            <person name="Bret-Mestries E."/>
            <person name="Morien E."/>
            <person name="Nambeesan S."/>
            <person name="Nguyen T."/>
            <person name="Pegot-Espagnet P."/>
            <person name="Pouilly N."/>
            <person name="Raftis F."/>
            <person name="Sallet E."/>
            <person name="Schiex T."/>
            <person name="Thomas J."/>
            <person name="Vandecasteele C."/>
            <person name="Vares D."/>
            <person name="Vear F."/>
            <person name="Vautrin S."/>
            <person name="Crespi M."/>
            <person name="Mangin B."/>
            <person name="Burke J.M."/>
            <person name="Salse J."/>
            <person name="Munos S."/>
            <person name="Vincourt P."/>
            <person name="Rieseberg L.H."/>
            <person name="Langlade N.B."/>
        </authorList>
    </citation>
    <scope>NUCLEOTIDE SEQUENCE [LARGE SCALE GENOMIC DNA]</scope>
    <source>
        <strain evidence="2">cv. SF193</strain>
    </source>
</reference>
<keyword evidence="2" id="KW-1185">Reference proteome</keyword>
<name>A0A251SAW5_HELAN</name>
<dbReference type="InterPro" id="IPR011989">
    <property type="entry name" value="ARM-like"/>
</dbReference>
<proteinExistence type="predicted"/>
<evidence type="ECO:0000313" key="2">
    <source>
        <dbReference type="Proteomes" id="UP000215914"/>
    </source>
</evidence>
<accession>A0A251SAW5</accession>
<dbReference type="EMBL" id="CM007904">
    <property type="protein sequence ID" value="OTF95691.1"/>
    <property type="molecule type" value="Genomic_DNA"/>
</dbReference>
<sequence>MPLIQIIVSQVMNLKPQLIDSLKDEEDVKAIARLFADIGDSYVELIATGNMNKPLHQVMRIFQASQTVLTTKSKV</sequence>
<protein>
    <submittedName>
        <fullName evidence="1">Uncharacterized protein</fullName>
    </submittedName>
</protein>
<dbReference type="InParanoid" id="A0A251SAW5"/>